<dbReference type="Proteomes" id="UP000000366">
    <property type="component" value="Chromosome"/>
</dbReference>
<dbReference type="SUPFAM" id="SSF52096">
    <property type="entry name" value="ClpP/crotonase"/>
    <property type="match status" value="1"/>
</dbReference>
<dbReference type="Pfam" id="PF00378">
    <property type="entry name" value="ECH_1"/>
    <property type="match status" value="1"/>
</dbReference>
<keyword evidence="2" id="KW-1185">Reference proteome</keyword>
<dbReference type="eggNOG" id="COG1024">
    <property type="taxonomic scope" value="Bacteria"/>
</dbReference>
<gene>
    <name evidence="1" type="ordered locus">Mpe_A1100</name>
</gene>
<dbReference type="CDD" id="cd06558">
    <property type="entry name" value="crotonase-like"/>
    <property type="match status" value="1"/>
</dbReference>
<protein>
    <recommendedName>
        <fullName evidence="3">Enoyl-CoA hydratase</fullName>
    </recommendedName>
</protein>
<dbReference type="GO" id="GO:0003824">
    <property type="term" value="F:catalytic activity"/>
    <property type="evidence" value="ECO:0007669"/>
    <property type="project" value="UniProtKB-ARBA"/>
</dbReference>
<dbReference type="AlphaFoldDB" id="A2SES2"/>
<proteinExistence type="predicted"/>
<dbReference type="KEGG" id="mpt:Mpe_A1100"/>
<dbReference type="HOGENOM" id="CLU_009834_7_3_4"/>
<dbReference type="EMBL" id="CP000555">
    <property type="protein sequence ID" value="ABM94061.1"/>
    <property type="molecule type" value="Genomic_DNA"/>
</dbReference>
<dbReference type="PANTHER" id="PTHR11941">
    <property type="entry name" value="ENOYL-COA HYDRATASE-RELATED"/>
    <property type="match status" value="1"/>
</dbReference>
<dbReference type="RefSeq" id="WP_011828698.1">
    <property type="nucleotide sequence ID" value="NC_008825.1"/>
</dbReference>
<dbReference type="InterPro" id="IPR029045">
    <property type="entry name" value="ClpP/crotonase-like_dom_sf"/>
</dbReference>
<dbReference type="PANTHER" id="PTHR11941:SF54">
    <property type="entry name" value="ENOYL-COA HYDRATASE, MITOCHONDRIAL"/>
    <property type="match status" value="1"/>
</dbReference>
<organism evidence="1 2">
    <name type="scientific">Methylibium petroleiphilum (strain ATCC BAA-1232 / LMG 22953 / PM1)</name>
    <dbReference type="NCBI Taxonomy" id="420662"/>
    <lineage>
        <taxon>Bacteria</taxon>
        <taxon>Pseudomonadati</taxon>
        <taxon>Pseudomonadota</taxon>
        <taxon>Betaproteobacteria</taxon>
        <taxon>Burkholderiales</taxon>
        <taxon>Sphaerotilaceae</taxon>
        <taxon>Methylibium</taxon>
    </lineage>
</organism>
<dbReference type="InterPro" id="IPR001753">
    <property type="entry name" value="Enoyl-CoA_hydra/iso"/>
</dbReference>
<dbReference type="GO" id="GO:0006635">
    <property type="term" value="P:fatty acid beta-oxidation"/>
    <property type="evidence" value="ECO:0007669"/>
    <property type="project" value="TreeGrafter"/>
</dbReference>
<reference evidence="1 2" key="1">
    <citation type="journal article" date="2007" name="J. Bacteriol.">
        <title>Whole-genome analysis of the methyl tert-butyl ether-degrading beta-proteobacterium Methylibium petroleiphilum PM1.</title>
        <authorList>
            <person name="Kane S.R."/>
            <person name="Chakicherla A.Y."/>
            <person name="Chain P.S.G."/>
            <person name="Schmidt R."/>
            <person name="Shin M.W."/>
            <person name="Legler T.C."/>
            <person name="Scow K.M."/>
            <person name="Larimer F.W."/>
            <person name="Lucas S.M."/>
            <person name="Richardson P.M."/>
            <person name="Hristova K.R."/>
        </authorList>
    </citation>
    <scope>NUCLEOTIDE SEQUENCE [LARGE SCALE GENOMIC DNA]</scope>
    <source>
        <strain evidence="2">ATCC BAA-1232 / LMG 22953 / PM1</strain>
    </source>
</reference>
<evidence type="ECO:0008006" key="3">
    <source>
        <dbReference type="Google" id="ProtNLM"/>
    </source>
</evidence>
<dbReference type="STRING" id="420662.Mpe_A1100"/>
<evidence type="ECO:0000313" key="2">
    <source>
        <dbReference type="Proteomes" id="UP000000366"/>
    </source>
</evidence>
<evidence type="ECO:0000313" key="1">
    <source>
        <dbReference type="EMBL" id="ABM94061.1"/>
    </source>
</evidence>
<name>A2SES2_METPP</name>
<sequence length="262" mass="27675">MSGSLHFARDPADPRIGVLTLSNAGKLNAIGVAMWRELGTLAATLDALQPTLHAVIVRGEGGDFAAGADIAEFPAHRFSTQALRDYHERLVAPALHALLATDVPLVAQIEGGCIGGGLEIAACCDLRIARRGARFGIPIAHLGFPMAPDELAVVLSAVGRANAAELLLEARLLDTDEALRRGLVQRVVDDVAAEAAATARRIAALPASVARANKRTLRQLLSGGPTDAERARHFGYADSATHLEGVQAFLDRRRPVFPDDPV</sequence>
<dbReference type="Gene3D" id="3.90.226.10">
    <property type="entry name" value="2-enoyl-CoA Hydratase, Chain A, domain 1"/>
    <property type="match status" value="1"/>
</dbReference>
<accession>A2SES2</accession>